<comment type="caution">
    <text evidence="2">The sequence shown here is derived from an EMBL/GenBank/DDBJ whole genome shotgun (WGS) entry which is preliminary data.</text>
</comment>
<feature type="region of interest" description="Disordered" evidence="1">
    <location>
        <begin position="1"/>
        <end position="37"/>
    </location>
</feature>
<dbReference type="EMBL" id="BQNB010009880">
    <property type="protein sequence ID" value="GJS69696.1"/>
    <property type="molecule type" value="Genomic_DNA"/>
</dbReference>
<sequence>MKTKDTKYKNTKTNVAPRHVPLPGGGLEFQNTSKKRKSDLSPLARAFDTNTRAQLDQEIARMFYTGGLSFNLARNPYNMKAFTFAANQNLGGYVLVRYNKLRTNLIQQEKANVEWLNLALKNICAAKNTENNSEVYIGSPKFMEKSFKLVKRALEAMVTSDEWASYREDDQDKARFIRDKVLNEYWWDQVNYILNFTAPIYDMIRACDINKSSLHLVYEMWDSMIKKVSPTDVAQIFTNGNRECLHEAMMSLTGLDEVVIVRILV</sequence>
<evidence type="ECO:0000313" key="3">
    <source>
        <dbReference type="Proteomes" id="UP001151760"/>
    </source>
</evidence>
<accession>A0ABQ4XX42</accession>
<gene>
    <name evidence="2" type="ORF">Tco_0702537</name>
</gene>
<reference evidence="2" key="1">
    <citation type="journal article" date="2022" name="Int. J. Mol. Sci.">
        <title>Draft Genome of Tanacetum Coccineum: Genomic Comparison of Closely Related Tanacetum-Family Plants.</title>
        <authorList>
            <person name="Yamashiro T."/>
            <person name="Shiraishi A."/>
            <person name="Nakayama K."/>
            <person name="Satake H."/>
        </authorList>
    </citation>
    <scope>NUCLEOTIDE SEQUENCE</scope>
</reference>
<name>A0ABQ4XX42_9ASTR</name>
<keyword evidence="3" id="KW-1185">Reference proteome</keyword>
<reference evidence="2" key="2">
    <citation type="submission" date="2022-01" db="EMBL/GenBank/DDBJ databases">
        <authorList>
            <person name="Yamashiro T."/>
            <person name="Shiraishi A."/>
            <person name="Satake H."/>
            <person name="Nakayama K."/>
        </authorList>
    </citation>
    <scope>NUCLEOTIDE SEQUENCE</scope>
</reference>
<proteinExistence type="predicted"/>
<evidence type="ECO:0000313" key="2">
    <source>
        <dbReference type="EMBL" id="GJS69696.1"/>
    </source>
</evidence>
<protein>
    <submittedName>
        <fullName evidence="2">Uncharacterized protein</fullName>
    </submittedName>
</protein>
<organism evidence="2 3">
    <name type="scientific">Tanacetum coccineum</name>
    <dbReference type="NCBI Taxonomy" id="301880"/>
    <lineage>
        <taxon>Eukaryota</taxon>
        <taxon>Viridiplantae</taxon>
        <taxon>Streptophyta</taxon>
        <taxon>Embryophyta</taxon>
        <taxon>Tracheophyta</taxon>
        <taxon>Spermatophyta</taxon>
        <taxon>Magnoliopsida</taxon>
        <taxon>eudicotyledons</taxon>
        <taxon>Gunneridae</taxon>
        <taxon>Pentapetalae</taxon>
        <taxon>asterids</taxon>
        <taxon>campanulids</taxon>
        <taxon>Asterales</taxon>
        <taxon>Asteraceae</taxon>
        <taxon>Asteroideae</taxon>
        <taxon>Anthemideae</taxon>
        <taxon>Anthemidinae</taxon>
        <taxon>Tanacetum</taxon>
    </lineage>
</organism>
<evidence type="ECO:0000256" key="1">
    <source>
        <dbReference type="SAM" id="MobiDB-lite"/>
    </source>
</evidence>
<dbReference type="Proteomes" id="UP001151760">
    <property type="component" value="Unassembled WGS sequence"/>
</dbReference>